<proteinExistence type="predicted"/>
<organism evidence="3 4">
    <name type="scientific">Crucibulum laeve</name>
    <dbReference type="NCBI Taxonomy" id="68775"/>
    <lineage>
        <taxon>Eukaryota</taxon>
        <taxon>Fungi</taxon>
        <taxon>Dikarya</taxon>
        <taxon>Basidiomycota</taxon>
        <taxon>Agaricomycotina</taxon>
        <taxon>Agaricomycetes</taxon>
        <taxon>Agaricomycetidae</taxon>
        <taxon>Agaricales</taxon>
        <taxon>Agaricineae</taxon>
        <taxon>Nidulariaceae</taxon>
        <taxon>Crucibulum</taxon>
    </lineage>
</organism>
<dbReference type="Gene3D" id="3.40.50.150">
    <property type="entry name" value="Vaccinia Virus protein VP39"/>
    <property type="match status" value="1"/>
</dbReference>
<feature type="region of interest" description="Disordered" evidence="1">
    <location>
        <begin position="398"/>
        <end position="420"/>
    </location>
</feature>
<feature type="region of interest" description="Disordered" evidence="1">
    <location>
        <begin position="434"/>
        <end position="516"/>
    </location>
</feature>
<reference evidence="3 4" key="1">
    <citation type="journal article" date="2019" name="Nat. Ecol. Evol.">
        <title>Megaphylogeny resolves global patterns of mushroom evolution.</title>
        <authorList>
            <person name="Varga T."/>
            <person name="Krizsan K."/>
            <person name="Foldi C."/>
            <person name="Dima B."/>
            <person name="Sanchez-Garcia M."/>
            <person name="Sanchez-Ramirez S."/>
            <person name="Szollosi G.J."/>
            <person name="Szarkandi J.G."/>
            <person name="Papp V."/>
            <person name="Albert L."/>
            <person name="Andreopoulos W."/>
            <person name="Angelini C."/>
            <person name="Antonin V."/>
            <person name="Barry K.W."/>
            <person name="Bougher N.L."/>
            <person name="Buchanan P."/>
            <person name="Buyck B."/>
            <person name="Bense V."/>
            <person name="Catcheside P."/>
            <person name="Chovatia M."/>
            <person name="Cooper J."/>
            <person name="Damon W."/>
            <person name="Desjardin D."/>
            <person name="Finy P."/>
            <person name="Geml J."/>
            <person name="Haridas S."/>
            <person name="Hughes K."/>
            <person name="Justo A."/>
            <person name="Karasinski D."/>
            <person name="Kautmanova I."/>
            <person name="Kiss B."/>
            <person name="Kocsube S."/>
            <person name="Kotiranta H."/>
            <person name="LaButti K.M."/>
            <person name="Lechner B.E."/>
            <person name="Liimatainen K."/>
            <person name="Lipzen A."/>
            <person name="Lukacs Z."/>
            <person name="Mihaltcheva S."/>
            <person name="Morgado L.N."/>
            <person name="Niskanen T."/>
            <person name="Noordeloos M.E."/>
            <person name="Ohm R.A."/>
            <person name="Ortiz-Santana B."/>
            <person name="Ovrebo C."/>
            <person name="Racz N."/>
            <person name="Riley R."/>
            <person name="Savchenko A."/>
            <person name="Shiryaev A."/>
            <person name="Soop K."/>
            <person name="Spirin V."/>
            <person name="Szebenyi C."/>
            <person name="Tomsovsky M."/>
            <person name="Tulloss R.E."/>
            <person name="Uehling J."/>
            <person name="Grigoriev I.V."/>
            <person name="Vagvolgyi C."/>
            <person name="Papp T."/>
            <person name="Martin F.M."/>
            <person name="Miettinen O."/>
            <person name="Hibbett D.S."/>
            <person name="Nagy L.G."/>
        </authorList>
    </citation>
    <scope>NUCLEOTIDE SEQUENCE [LARGE SCALE GENOMIC DNA]</scope>
    <source>
        <strain evidence="3 4">CBS 166.37</strain>
    </source>
</reference>
<evidence type="ECO:0000313" key="3">
    <source>
        <dbReference type="EMBL" id="TFK41890.1"/>
    </source>
</evidence>
<keyword evidence="4" id="KW-1185">Reference proteome</keyword>
<sequence>MASYSSSRPFSEQFSSPAATSSSNTARHSYLPRRPRTAVTSHYRPFSTLYLETPPEPSPPVSKSRSRCRSLIRPVSSSGLASLASMGLFKDKGKEKEAKEKKEQARCRKSSELKALRPAIPLRSLSNPTNGLPQRPSTAHGTVQGHTSARLQKKRSLSSMLSSETVVPIESLKTPLTSFVPLSTPSDDGTIIIRSADTSSLNETERGFGADEEDPSVDKYIKKALWLKRSNMKIHPYASEAPYMQAYDPILLENDRYTEILLRRLNSNGSPTFYDYGKKAPATVLDLGCGPGHWVLDTARTWKDSTITGFDLVDITLPDLATTENIRFVRGNFVKYALPFTSHSFELVRMANLSLCIPYSRWDFVLSEAYRVLAVGGRLELIDDLMFFPYGPTPRPALIRERSTRKPKPPFDHGEEEDVDDVDEDLMEDVETHGVADSSFVSDGETSSSSSCEDKSTDADTLKPDLDAPELSLLTSSLTELPRASETPTSAQTITPAAISVSSPTSLPPSLPASPRKLTATSTVRVSAWERSAYISQNLEVAYERMLENIDIHSRPSDFLPEALKLQFGEGNSGQSSSFQVKLAPASSAGKNDHLDASLAGNYDLLAQSISSTGGSKKPWMNIEWDKGEKKKEKEKKDRPEVFKEDKKEKREQSKEEKKLRKEEKKERKEREKEKEKERVRVKKERKEMAKEKKGMEKEKKVEKMSKGEDGMKESMISITGEVLSDSGALTPPPVLSAKAADRLGISYTVLAAATALSTRRSPSTAVAPAAQSPGIIVWPSTYIPLSPAELEMHACKHIHLLLGCKPALSEWIETFREADGTRICSDEDLCDALWEYECFRRARFNWPSEMPDSNPEEDTLGDPWIIPTPQSTTLRPANSSSGKFFGTSSRTSTDFSLPDFFYTHDGIMHVRTIRVYHATKTTASESLHATTLVPQPL</sequence>
<evidence type="ECO:0000256" key="1">
    <source>
        <dbReference type="SAM" id="MobiDB-lite"/>
    </source>
</evidence>
<evidence type="ECO:0000313" key="4">
    <source>
        <dbReference type="Proteomes" id="UP000308652"/>
    </source>
</evidence>
<name>A0A5C3M9G3_9AGAR</name>
<accession>A0A5C3M9G3</accession>
<dbReference type="InterPro" id="IPR041698">
    <property type="entry name" value="Methyltransf_25"/>
</dbReference>
<dbReference type="AlphaFoldDB" id="A0A5C3M9G3"/>
<dbReference type="CDD" id="cd02440">
    <property type="entry name" value="AdoMet_MTases"/>
    <property type="match status" value="1"/>
</dbReference>
<dbReference type="InterPro" id="IPR029063">
    <property type="entry name" value="SAM-dependent_MTases_sf"/>
</dbReference>
<feature type="compositionally biased region" description="Basic and acidic residues" evidence="1">
    <location>
        <begin position="91"/>
        <end position="115"/>
    </location>
</feature>
<feature type="compositionally biased region" description="Low complexity" evidence="1">
    <location>
        <begin position="470"/>
        <end position="481"/>
    </location>
</feature>
<protein>
    <recommendedName>
        <fullName evidence="2">Methyltransferase domain-containing protein</fullName>
    </recommendedName>
</protein>
<feature type="compositionally biased region" description="Basic and acidic residues" evidence="1">
    <location>
        <begin position="624"/>
        <end position="710"/>
    </location>
</feature>
<dbReference type="OrthoDB" id="2013972at2759"/>
<feature type="compositionally biased region" description="Basic and acidic residues" evidence="1">
    <location>
        <begin position="452"/>
        <end position="466"/>
    </location>
</feature>
<dbReference type="STRING" id="68775.A0A5C3M9G3"/>
<feature type="region of interest" description="Disordered" evidence="1">
    <location>
        <begin position="610"/>
        <end position="710"/>
    </location>
</feature>
<dbReference type="SUPFAM" id="SSF53335">
    <property type="entry name" value="S-adenosyl-L-methionine-dependent methyltransferases"/>
    <property type="match status" value="1"/>
</dbReference>
<feature type="compositionally biased region" description="Polar residues" evidence="1">
    <location>
        <begin position="124"/>
        <end position="150"/>
    </location>
</feature>
<feature type="region of interest" description="Disordered" evidence="1">
    <location>
        <begin position="1"/>
        <end position="69"/>
    </location>
</feature>
<feature type="region of interest" description="Disordered" evidence="1">
    <location>
        <begin position="91"/>
        <end position="157"/>
    </location>
</feature>
<feature type="compositionally biased region" description="Low complexity" evidence="1">
    <location>
        <begin position="1"/>
        <end position="26"/>
    </location>
</feature>
<feature type="domain" description="Methyltransferase" evidence="2">
    <location>
        <begin position="284"/>
        <end position="377"/>
    </location>
</feature>
<gene>
    <name evidence="3" type="ORF">BDQ12DRAFT_677335</name>
</gene>
<evidence type="ECO:0000259" key="2">
    <source>
        <dbReference type="Pfam" id="PF13649"/>
    </source>
</evidence>
<dbReference type="Proteomes" id="UP000308652">
    <property type="component" value="Unassembled WGS sequence"/>
</dbReference>
<dbReference type="EMBL" id="ML213593">
    <property type="protein sequence ID" value="TFK41890.1"/>
    <property type="molecule type" value="Genomic_DNA"/>
</dbReference>
<feature type="compositionally biased region" description="Basic and acidic residues" evidence="1">
    <location>
        <begin position="398"/>
        <end position="413"/>
    </location>
</feature>
<feature type="compositionally biased region" description="Low complexity" evidence="1">
    <location>
        <begin position="437"/>
        <end position="451"/>
    </location>
</feature>
<dbReference type="Pfam" id="PF13649">
    <property type="entry name" value="Methyltransf_25"/>
    <property type="match status" value="1"/>
</dbReference>
<feature type="compositionally biased region" description="Polar residues" evidence="1">
    <location>
        <begin position="486"/>
        <end position="495"/>
    </location>
</feature>